<keyword evidence="2" id="KW-1185">Reference proteome</keyword>
<dbReference type="RefSeq" id="WP_219002936.1">
    <property type="nucleotide sequence ID" value="NZ_CP079194.1"/>
</dbReference>
<accession>A0A8F6TXW0</accession>
<evidence type="ECO:0000313" key="2">
    <source>
        <dbReference type="Proteomes" id="UP000825009"/>
    </source>
</evidence>
<dbReference type="Pfam" id="PF20086">
    <property type="entry name" value="DUF6478"/>
    <property type="match status" value="1"/>
</dbReference>
<name>A0A8F6TXW0_9RHOB</name>
<dbReference type="EMBL" id="CP079194">
    <property type="protein sequence ID" value="QXT39933.1"/>
    <property type="molecule type" value="Genomic_DNA"/>
</dbReference>
<protein>
    <submittedName>
        <fullName evidence="1">Uncharacterized protein</fullName>
    </submittedName>
</protein>
<dbReference type="InterPro" id="IPR045514">
    <property type="entry name" value="DUF6478"/>
</dbReference>
<gene>
    <name evidence="1" type="ORF">KYE46_01325</name>
</gene>
<dbReference type="Proteomes" id="UP000825009">
    <property type="component" value="Chromosome"/>
</dbReference>
<sequence>MGQEFPGKFGGFGLGQTLKRWQRALRNPAMLSSVELKRMNREIQGMRDRLDTMAAKSRSAILSRSGEVEGVARPDQCDWISRPAPWREEMRPRGIVGLNSPQPLAGGATVFHDAHHAEMTLRQERAPHWAPGAQFGLVLEVYRSDGSFVSFVQDLPPEALVGLTRNHFIAVNLVADREEPVEMYARLNIQHGPNVEQLVRQVDFDGTTGQAEFDLAYTKINEKRLEKAWLDLIVEGPKMVRIALWDMVLLRAPRADF</sequence>
<dbReference type="AlphaFoldDB" id="A0A8F6TXW0"/>
<evidence type="ECO:0000313" key="1">
    <source>
        <dbReference type="EMBL" id="QXT39933.1"/>
    </source>
</evidence>
<reference evidence="1 2" key="1">
    <citation type="submission" date="2021-07" db="EMBL/GenBank/DDBJ databases">
        <title>A novel Jannaschia species isolated from marine dinoflagellate Ceratoperidinium margalefii.</title>
        <authorList>
            <person name="Jiang Y."/>
            <person name="Li Z."/>
        </authorList>
    </citation>
    <scope>NUCLEOTIDE SEQUENCE [LARGE SCALE GENOMIC DNA]</scope>
    <source>
        <strain evidence="1 2">J12C1-MA-4</strain>
    </source>
</reference>
<organism evidence="1 2">
    <name type="scientific">Gymnodinialimonas ceratoperidinii</name>
    <dbReference type="NCBI Taxonomy" id="2856823"/>
    <lineage>
        <taxon>Bacteria</taxon>
        <taxon>Pseudomonadati</taxon>
        <taxon>Pseudomonadota</taxon>
        <taxon>Alphaproteobacteria</taxon>
        <taxon>Rhodobacterales</taxon>
        <taxon>Paracoccaceae</taxon>
        <taxon>Gymnodinialimonas</taxon>
    </lineage>
</organism>
<dbReference type="KEGG" id="gce:KYE46_01325"/>
<proteinExistence type="predicted"/>